<protein>
    <submittedName>
        <fullName evidence="2">Uncharacterized protein</fullName>
    </submittedName>
</protein>
<organism evidence="2">
    <name type="scientific">Opuntia streptacantha</name>
    <name type="common">Prickly pear cactus</name>
    <name type="synonym">Opuntia cardona</name>
    <dbReference type="NCBI Taxonomy" id="393608"/>
    <lineage>
        <taxon>Eukaryota</taxon>
        <taxon>Viridiplantae</taxon>
        <taxon>Streptophyta</taxon>
        <taxon>Embryophyta</taxon>
        <taxon>Tracheophyta</taxon>
        <taxon>Spermatophyta</taxon>
        <taxon>Magnoliopsida</taxon>
        <taxon>eudicotyledons</taxon>
        <taxon>Gunneridae</taxon>
        <taxon>Pentapetalae</taxon>
        <taxon>Caryophyllales</taxon>
        <taxon>Cactineae</taxon>
        <taxon>Cactaceae</taxon>
        <taxon>Opuntioideae</taxon>
        <taxon>Opuntia</taxon>
    </lineage>
</organism>
<name>A0A7C9AFB2_OPUST</name>
<dbReference type="AlphaFoldDB" id="A0A7C9AFB2"/>
<keyword evidence="1" id="KW-0812">Transmembrane</keyword>
<dbReference type="EMBL" id="GISG01234288">
    <property type="protein sequence ID" value="MBA4667098.1"/>
    <property type="molecule type" value="Transcribed_RNA"/>
</dbReference>
<proteinExistence type="predicted"/>
<evidence type="ECO:0000313" key="2">
    <source>
        <dbReference type="EMBL" id="MBA4667098.1"/>
    </source>
</evidence>
<sequence length="123" mass="13651">MWAGPWASTPGLCTLTLTLMTSLLMVAGMIGTIPVVKTRRHSLEYTSAGGQGLKQCVERHGRESLTMKPLILSLPRALSMADIGLRPLMPKPTPFDLYKQAFQCTHINICSYVRTVDFLIQFL</sequence>
<accession>A0A7C9AFB2</accession>
<reference evidence="2" key="1">
    <citation type="journal article" date="2013" name="J. Plant Res.">
        <title>Effect of fungi and light on seed germination of three Opuntia species from semiarid lands of central Mexico.</title>
        <authorList>
            <person name="Delgado-Sanchez P."/>
            <person name="Jimenez-Bremont J.F."/>
            <person name="Guerrero-Gonzalez Mde L."/>
            <person name="Flores J."/>
        </authorList>
    </citation>
    <scope>NUCLEOTIDE SEQUENCE</scope>
    <source>
        <tissue evidence="2">Cladode</tissue>
    </source>
</reference>
<reference evidence="2" key="2">
    <citation type="submission" date="2020-07" db="EMBL/GenBank/DDBJ databases">
        <authorList>
            <person name="Vera ALvarez R."/>
            <person name="Arias-Moreno D.M."/>
            <person name="Jimenez-Jacinto V."/>
            <person name="Jimenez-Bremont J.F."/>
            <person name="Swaminathan K."/>
            <person name="Moose S.P."/>
            <person name="Guerrero-Gonzalez M.L."/>
            <person name="Marino-Ramirez L."/>
            <person name="Landsman D."/>
            <person name="Rodriguez-Kessler M."/>
            <person name="Delgado-Sanchez P."/>
        </authorList>
    </citation>
    <scope>NUCLEOTIDE SEQUENCE</scope>
    <source>
        <tissue evidence="2">Cladode</tissue>
    </source>
</reference>
<keyword evidence="1" id="KW-0472">Membrane</keyword>
<evidence type="ECO:0000256" key="1">
    <source>
        <dbReference type="SAM" id="Phobius"/>
    </source>
</evidence>
<feature type="transmembrane region" description="Helical" evidence="1">
    <location>
        <begin position="15"/>
        <end position="36"/>
    </location>
</feature>
<keyword evidence="1" id="KW-1133">Transmembrane helix</keyword>